<evidence type="ECO:0000256" key="3">
    <source>
        <dbReference type="ARBA" id="ARBA00022723"/>
    </source>
</evidence>
<dbReference type="InterPro" id="IPR002327">
    <property type="entry name" value="Cyt_c_1A/1B"/>
</dbReference>
<evidence type="ECO:0000259" key="7">
    <source>
        <dbReference type="PROSITE" id="PS51007"/>
    </source>
</evidence>
<dbReference type="AlphaFoldDB" id="A0A947D915"/>
<evidence type="ECO:0000256" key="6">
    <source>
        <dbReference type="PROSITE-ProRule" id="PRU00433"/>
    </source>
</evidence>
<name>A0A947D915_9HYPH</name>
<evidence type="ECO:0000256" key="4">
    <source>
        <dbReference type="ARBA" id="ARBA00022982"/>
    </source>
</evidence>
<keyword evidence="1" id="KW-0813">Transport</keyword>
<keyword evidence="4" id="KW-0249">Electron transport</keyword>
<organism evidence="8 9">
    <name type="scientific">Prosthecodimorpha staleyi</name>
    <dbReference type="NCBI Taxonomy" id="2840188"/>
    <lineage>
        <taxon>Bacteria</taxon>
        <taxon>Pseudomonadati</taxon>
        <taxon>Pseudomonadota</taxon>
        <taxon>Alphaproteobacteria</taxon>
        <taxon>Hyphomicrobiales</taxon>
        <taxon>Ancalomicrobiaceae</taxon>
        <taxon>Prosthecodimorpha</taxon>
    </lineage>
</organism>
<dbReference type="GO" id="GO:0020037">
    <property type="term" value="F:heme binding"/>
    <property type="evidence" value="ECO:0007669"/>
    <property type="project" value="InterPro"/>
</dbReference>
<dbReference type="GO" id="GO:0046872">
    <property type="term" value="F:metal ion binding"/>
    <property type="evidence" value="ECO:0007669"/>
    <property type="project" value="UniProtKB-KW"/>
</dbReference>
<dbReference type="InterPro" id="IPR036909">
    <property type="entry name" value="Cyt_c-like_dom_sf"/>
</dbReference>
<reference evidence="8 9" key="1">
    <citation type="submission" date="2021-06" db="EMBL/GenBank/DDBJ databases">
        <authorList>
            <person name="Grouzdev D.S."/>
            <person name="Koziaeva V."/>
        </authorList>
    </citation>
    <scope>NUCLEOTIDE SEQUENCE [LARGE SCALE GENOMIC DNA]</scope>
    <source>
        <strain evidence="8 9">22</strain>
    </source>
</reference>
<dbReference type="EMBL" id="JAHHZF010000010">
    <property type="protein sequence ID" value="MBT9291746.1"/>
    <property type="molecule type" value="Genomic_DNA"/>
</dbReference>
<proteinExistence type="predicted"/>
<evidence type="ECO:0000256" key="2">
    <source>
        <dbReference type="ARBA" id="ARBA00022617"/>
    </source>
</evidence>
<evidence type="ECO:0000256" key="1">
    <source>
        <dbReference type="ARBA" id="ARBA00022448"/>
    </source>
</evidence>
<accession>A0A947D915</accession>
<keyword evidence="3 6" id="KW-0479">Metal-binding</keyword>
<evidence type="ECO:0000256" key="5">
    <source>
        <dbReference type="ARBA" id="ARBA00023004"/>
    </source>
</evidence>
<keyword evidence="5 6" id="KW-0408">Iron</keyword>
<keyword evidence="2 6" id="KW-0349">Heme</keyword>
<evidence type="ECO:0000313" key="9">
    <source>
        <dbReference type="Proteomes" id="UP000766595"/>
    </source>
</evidence>
<evidence type="ECO:0000313" key="8">
    <source>
        <dbReference type="EMBL" id="MBT9291746.1"/>
    </source>
</evidence>
<dbReference type="GO" id="GO:0009055">
    <property type="term" value="F:electron transfer activity"/>
    <property type="evidence" value="ECO:0007669"/>
    <property type="project" value="InterPro"/>
</dbReference>
<dbReference type="RefSeq" id="WP_261970280.1">
    <property type="nucleotide sequence ID" value="NZ_JAHHZF010000010.1"/>
</dbReference>
<feature type="domain" description="Cytochrome c" evidence="7">
    <location>
        <begin position="74"/>
        <end position="177"/>
    </location>
</feature>
<dbReference type="Pfam" id="PF00034">
    <property type="entry name" value="Cytochrom_C"/>
    <property type="match status" value="1"/>
</dbReference>
<dbReference type="Gene3D" id="1.10.760.10">
    <property type="entry name" value="Cytochrome c-like domain"/>
    <property type="match status" value="1"/>
</dbReference>
<comment type="caution">
    <text evidence="8">The sequence shown here is derived from an EMBL/GenBank/DDBJ whole genome shotgun (WGS) entry which is preliminary data.</text>
</comment>
<sequence>MDSFELNKIAGAVLGTCLFTLGLGVLSDVIFDSPVPAKAGFEVATAEAGAAAGGGQAESAAVAATPIAERLKTATADDGKKVFGKCSSCHNPEKGGKNGTGPNLWGVVGGPLGHADGFAYSAGMKEGAAAGQKWDFAHLDEFLANPAGVVKGTKMSFKGLPKPEERAAVIAYLRSLSDNPVPLP</sequence>
<dbReference type="Proteomes" id="UP000766595">
    <property type="component" value="Unassembled WGS sequence"/>
</dbReference>
<keyword evidence="9" id="KW-1185">Reference proteome</keyword>
<dbReference type="PRINTS" id="PR00604">
    <property type="entry name" value="CYTCHRMECIAB"/>
</dbReference>
<dbReference type="PROSITE" id="PS51007">
    <property type="entry name" value="CYTC"/>
    <property type="match status" value="1"/>
</dbReference>
<protein>
    <submittedName>
        <fullName evidence="8">Cytochrome c family protein</fullName>
    </submittedName>
</protein>
<gene>
    <name evidence="8" type="ORF">KL771_19925</name>
</gene>
<dbReference type="PANTHER" id="PTHR11961">
    <property type="entry name" value="CYTOCHROME C"/>
    <property type="match status" value="1"/>
</dbReference>
<dbReference type="SUPFAM" id="SSF46626">
    <property type="entry name" value="Cytochrome c"/>
    <property type="match status" value="1"/>
</dbReference>
<dbReference type="InterPro" id="IPR009056">
    <property type="entry name" value="Cyt_c-like_dom"/>
</dbReference>